<keyword evidence="3" id="KW-1185">Reference proteome</keyword>
<dbReference type="Pfam" id="PF07676">
    <property type="entry name" value="PD40"/>
    <property type="match status" value="3"/>
</dbReference>
<evidence type="ECO:0000256" key="1">
    <source>
        <dbReference type="ARBA" id="ARBA00009820"/>
    </source>
</evidence>
<dbReference type="AlphaFoldDB" id="A0A1U7HKQ1"/>
<accession>A0A1U7HKQ1</accession>
<organism evidence="2 3">
    <name type="scientific">Hydrococcus rivularis NIES-593</name>
    <dbReference type="NCBI Taxonomy" id="1921803"/>
    <lineage>
        <taxon>Bacteria</taxon>
        <taxon>Bacillati</taxon>
        <taxon>Cyanobacteriota</taxon>
        <taxon>Cyanophyceae</taxon>
        <taxon>Pleurocapsales</taxon>
        <taxon>Hydrococcaceae</taxon>
        <taxon>Hydrococcus</taxon>
    </lineage>
</organism>
<comment type="similarity">
    <text evidence="1">Belongs to the TolB family.</text>
</comment>
<dbReference type="STRING" id="1921803.NIES593_08220"/>
<dbReference type="OrthoDB" id="425005at2"/>
<name>A0A1U7HKQ1_9CYAN</name>
<dbReference type="EMBL" id="MRCB01000007">
    <property type="protein sequence ID" value="OKH24134.1"/>
    <property type="molecule type" value="Genomic_DNA"/>
</dbReference>
<dbReference type="PANTHER" id="PTHR36842:SF2">
    <property type="entry name" value="SLR0505 PROTEIN"/>
    <property type="match status" value="1"/>
</dbReference>
<proteinExistence type="inferred from homology"/>
<sequence length="175" mass="19288">MISICCSHNRLPSNILKILLILLTLMVGGCSNALFISPQIPTGGLNSQAPDESPAYSSDGRYLAFSSDRNGNRDIFLYDLQQRRLVSLPNLNRGDSSQDSPALSVDGRYIAYVSNERGKTDIMVYDRKTQRSELLSANVRGTVSNPTISGDGRKVAFQTSQFGQWNIAIVERNID</sequence>
<dbReference type="Proteomes" id="UP000186868">
    <property type="component" value="Unassembled WGS sequence"/>
</dbReference>
<gene>
    <name evidence="2" type="ORF">NIES593_08220</name>
</gene>
<evidence type="ECO:0000313" key="2">
    <source>
        <dbReference type="EMBL" id="OKH24134.1"/>
    </source>
</evidence>
<evidence type="ECO:0000313" key="3">
    <source>
        <dbReference type="Proteomes" id="UP000186868"/>
    </source>
</evidence>
<reference evidence="2 3" key="1">
    <citation type="submission" date="2016-11" db="EMBL/GenBank/DDBJ databases">
        <title>Draft Genome Sequences of Nine Cyanobacterial Strains from Diverse Habitats.</title>
        <authorList>
            <person name="Zhu T."/>
            <person name="Hou S."/>
            <person name="Lu X."/>
            <person name="Hess W.R."/>
        </authorList>
    </citation>
    <scope>NUCLEOTIDE SEQUENCE [LARGE SCALE GENOMIC DNA]</scope>
    <source>
        <strain evidence="2 3">NIES-593</strain>
    </source>
</reference>
<dbReference type="InterPro" id="IPR011659">
    <property type="entry name" value="WD40"/>
</dbReference>
<dbReference type="PANTHER" id="PTHR36842">
    <property type="entry name" value="PROTEIN TOLB HOMOLOG"/>
    <property type="match status" value="1"/>
</dbReference>
<comment type="caution">
    <text evidence="2">The sequence shown here is derived from an EMBL/GenBank/DDBJ whole genome shotgun (WGS) entry which is preliminary data.</text>
</comment>
<dbReference type="Gene3D" id="2.120.10.30">
    <property type="entry name" value="TolB, C-terminal domain"/>
    <property type="match status" value="1"/>
</dbReference>
<protein>
    <submittedName>
        <fullName evidence="2">Biopolymer transporter</fullName>
    </submittedName>
</protein>
<dbReference type="SUPFAM" id="SSF82171">
    <property type="entry name" value="DPP6 N-terminal domain-like"/>
    <property type="match status" value="1"/>
</dbReference>
<dbReference type="InterPro" id="IPR011042">
    <property type="entry name" value="6-blade_b-propeller_TolB-like"/>
</dbReference>